<protein>
    <submittedName>
        <fullName evidence="1">Uncharacterized protein</fullName>
    </submittedName>
</protein>
<evidence type="ECO:0000313" key="1">
    <source>
        <dbReference type="EMBL" id="JAH00071.1"/>
    </source>
</evidence>
<sequence>MSIFVSGHRKCGCPVIGWIWSRSHYEV</sequence>
<accession>A0A0E9P654</accession>
<reference evidence="1" key="2">
    <citation type="journal article" date="2015" name="Fish Shellfish Immunol.">
        <title>Early steps in the European eel (Anguilla anguilla)-Vibrio vulnificus interaction in the gills: Role of the RtxA13 toxin.</title>
        <authorList>
            <person name="Callol A."/>
            <person name="Pajuelo D."/>
            <person name="Ebbesson L."/>
            <person name="Teles M."/>
            <person name="MacKenzie S."/>
            <person name="Amaro C."/>
        </authorList>
    </citation>
    <scope>NUCLEOTIDE SEQUENCE</scope>
</reference>
<dbReference type="EMBL" id="GBXM01108506">
    <property type="protein sequence ID" value="JAH00071.1"/>
    <property type="molecule type" value="Transcribed_RNA"/>
</dbReference>
<dbReference type="AlphaFoldDB" id="A0A0E9P654"/>
<organism evidence="1">
    <name type="scientific">Anguilla anguilla</name>
    <name type="common">European freshwater eel</name>
    <name type="synonym">Muraena anguilla</name>
    <dbReference type="NCBI Taxonomy" id="7936"/>
    <lineage>
        <taxon>Eukaryota</taxon>
        <taxon>Metazoa</taxon>
        <taxon>Chordata</taxon>
        <taxon>Craniata</taxon>
        <taxon>Vertebrata</taxon>
        <taxon>Euteleostomi</taxon>
        <taxon>Actinopterygii</taxon>
        <taxon>Neopterygii</taxon>
        <taxon>Teleostei</taxon>
        <taxon>Anguilliformes</taxon>
        <taxon>Anguillidae</taxon>
        <taxon>Anguilla</taxon>
    </lineage>
</organism>
<reference evidence="1" key="1">
    <citation type="submission" date="2014-11" db="EMBL/GenBank/DDBJ databases">
        <authorList>
            <person name="Amaro Gonzalez C."/>
        </authorList>
    </citation>
    <scope>NUCLEOTIDE SEQUENCE</scope>
</reference>
<proteinExistence type="predicted"/>
<name>A0A0E9P654_ANGAN</name>